<dbReference type="OrthoDB" id="7855203at2"/>
<keyword evidence="3" id="KW-0813">Transport</keyword>
<feature type="chain" id="PRO_5004218083" evidence="4">
    <location>
        <begin position="25"/>
        <end position="388"/>
    </location>
</feature>
<dbReference type="InterPro" id="IPR028082">
    <property type="entry name" value="Peripla_BP_I"/>
</dbReference>
<evidence type="ECO:0000313" key="7">
    <source>
        <dbReference type="Proteomes" id="UP000007058"/>
    </source>
</evidence>
<evidence type="ECO:0000313" key="6">
    <source>
        <dbReference type="EMBL" id="BAE51405.1"/>
    </source>
</evidence>
<comment type="similarity">
    <text evidence="1">Belongs to the leucine-binding protein family.</text>
</comment>
<dbReference type="Pfam" id="PF13458">
    <property type="entry name" value="Peripla_BP_6"/>
    <property type="match status" value="1"/>
</dbReference>
<gene>
    <name evidence="6" type="ordered locus">amb2601</name>
</gene>
<dbReference type="Proteomes" id="UP000007058">
    <property type="component" value="Chromosome"/>
</dbReference>
<protein>
    <submittedName>
        <fullName evidence="6">ABC-type branched-chain amino acid transport systems, periplasmic component</fullName>
    </submittedName>
</protein>
<feature type="signal peptide" evidence="4">
    <location>
        <begin position="1"/>
        <end position="24"/>
    </location>
</feature>
<keyword evidence="3" id="KW-0029">Amino-acid transport</keyword>
<evidence type="ECO:0000256" key="1">
    <source>
        <dbReference type="ARBA" id="ARBA00010062"/>
    </source>
</evidence>
<keyword evidence="7" id="KW-1185">Reference proteome</keyword>
<evidence type="ECO:0000259" key="5">
    <source>
        <dbReference type="Pfam" id="PF13458"/>
    </source>
</evidence>
<reference evidence="6 7" key="1">
    <citation type="journal article" date="2005" name="DNA Res.">
        <title>Complete genome sequence of the facultative anaerobic magnetotactic bacterium Magnetospirillum sp. strain AMB-1.</title>
        <authorList>
            <person name="Matsunaga T."/>
            <person name="Okamura Y."/>
            <person name="Fukuda Y."/>
            <person name="Wahyudi A.T."/>
            <person name="Murase Y."/>
            <person name="Takeyama H."/>
        </authorList>
    </citation>
    <scope>NUCLEOTIDE SEQUENCE [LARGE SCALE GENOMIC DNA]</scope>
    <source>
        <strain evidence="7">ATCC 700264 / AMB-1</strain>
    </source>
</reference>
<keyword evidence="2 4" id="KW-0732">Signal</keyword>
<dbReference type="GO" id="GO:0006865">
    <property type="term" value="P:amino acid transport"/>
    <property type="evidence" value="ECO:0007669"/>
    <property type="project" value="UniProtKB-KW"/>
</dbReference>
<feature type="domain" description="Leucine-binding protein" evidence="5">
    <location>
        <begin position="27"/>
        <end position="353"/>
    </location>
</feature>
<dbReference type="HOGENOM" id="CLU_027128_4_3_5"/>
<dbReference type="InterPro" id="IPR028081">
    <property type="entry name" value="Leu-bd"/>
</dbReference>
<evidence type="ECO:0000256" key="3">
    <source>
        <dbReference type="ARBA" id="ARBA00022970"/>
    </source>
</evidence>
<dbReference type="EMBL" id="AP007255">
    <property type="protein sequence ID" value="BAE51405.1"/>
    <property type="molecule type" value="Genomic_DNA"/>
</dbReference>
<dbReference type="STRING" id="342108.amb2601"/>
<name>Q2W420_PARM1</name>
<evidence type="ECO:0000256" key="2">
    <source>
        <dbReference type="ARBA" id="ARBA00022729"/>
    </source>
</evidence>
<dbReference type="SUPFAM" id="SSF53822">
    <property type="entry name" value="Periplasmic binding protein-like I"/>
    <property type="match status" value="1"/>
</dbReference>
<dbReference type="PANTHER" id="PTHR30483:SF37">
    <property type="entry name" value="ABC TRANSPORTER SUBSTRATE-BINDING PROTEIN"/>
    <property type="match status" value="1"/>
</dbReference>
<dbReference type="RefSeq" id="WP_011384982.1">
    <property type="nucleotide sequence ID" value="NC_007626.1"/>
</dbReference>
<dbReference type="PANTHER" id="PTHR30483">
    <property type="entry name" value="LEUCINE-SPECIFIC-BINDING PROTEIN"/>
    <property type="match status" value="1"/>
</dbReference>
<dbReference type="KEGG" id="mag:amb2601"/>
<dbReference type="Gene3D" id="3.40.50.2300">
    <property type="match status" value="2"/>
</dbReference>
<evidence type="ECO:0000256" key="4">
    <source>
        <dbReference type="SAM" id="SignalP"/>
    </source>
</evidence>
<sequence length="388" mass="41537">MSKNKLCVSALALSLMLGFGPARAAEFKIGAEIPLSGNLARVGTAMNEGIQVAAEMFNKKNGKHTVKILTVDDESSPAKAVGAVEKLAADGVVAYTGGYGSNIIGPASEAAEKLGKVYITSGGVATELTKRNLKTFFRINSSEGYARALMGMFNEVGIKSVAVVYSTKEATEEVAKMLQTGLGPKGVKVTMHAFDPATNDFKPIIHKIKLQDRPDAIAMIGYENDYVGILRAAKVLKPDIKTIAGVWSLATSKMAAEFPDLMENVSGTSTLSFPAEFTTPEAKEFAETYQKMFNKAPDYLGIFGYVQSKLLFEAVARAADAGTMDKGGIATEMRKTQSDTVIGKVRFDESGDNPEFTHRMGQHQAGKVVLVWPAEAATGKVKYPAVPW</sequence>
<dbReference type="AlphaFoldDB" id="Q2W420"/>
<organism evidence="6 7">
    <name type="scientific">Paramagnetospirillum magneticum (strain ATCC 700264 / AMB-1)</name>
    <name type="common">Magnetospirillum magneticum</name>
    <dbReference type="NCBI Taxonomy" id="342108"/>
    <lineage>
        <taxon>Bacteria</taxon>
        <taxon>Pseudomonadati</taxon>
        <taxon>Pseudomonadota</taxon>
        <taxon>Alphaproteobacteria</taxon>
        <taxon>Rhodospirillales</taxon>
        <taxon>Magnetospirillaceae</taxon>
        <taxon>Paramagnetospirillum</taxon>
    </lineage>
</organism>
<dbReference type="InterPro" id="IPR051010">
    <property type="entry name" value="BCAA_transport"/>
</dbReference>
<accession>Q2W420</accession>
<proteinExistence type="inferred from homology"/>